<evidence type="ECO:0000256" key="1">
    <source>
        <dbReference type="SAM" id="MobiDB-lite"/>
    </source>
</evidence>
<proteinExistence type="predicted"/>
<gene>
    <name evidence="2" type="ORF">A0U92_00670</name>
</gene>
<dbReference type="EMBL" id="CP014692">
    <property type="protein sequence ID" value="AQS83515.1"/>
    <property type="molecule type" value="Genomic_DNA"/>
</dbReference>
<organism evidence="2 3">
    <name type="scientific">Acetobacter aceti</name>
    <dbReference type="NCBI Taxonomy" id="435"/>
    <lineage>
        <taxon>Bacteria</taxon>
        <taxon>Pseudomonadati</taxon>
        <taxon>Pseudomonadota</taxon>
        <taxon>Alphaproteobacteria</taxon>
        <taxon>Acetobacterales</taxon>
        <taxon>Acetobacteraceae</taxon>
        <taxon>Acetobacter</taxon>
        <taxon>Acetobacter subgen. Acetobacter</taxon>
    </lineage>
</organism>
<feature type="compositionally biased region" description="Polar residues" evidence="1">
    <location>
        <begin position="191"/>
        <end position="207"/>
    </location>
</feature>
<feature type="compositionally biased region" description="Polar residues" evidence="1">
    <location>
        <begin position="244"/>
        <end position="268"/>
    </location>
</feature>
<feature type="region of interest" description="Disordered" evidence="1">
    <location>
        <begin position="191"/>
        <end position="217"/>
    </location>
</feature>
<evidence type="ECO:0000313" key="2">
    <source>
        <dbReference type="EMBL" id="AQS83515.1"/>
    </source>
</evidence>
<accession>A0A1U9KCG4</accession>
<protein>
    <submittedName>
        <fullName evidence="2">Uncharacterized protein</fullName>
    </submittedName>
</protein>
<reference evidence="2 3" key="1">
    <citation type="submission" date="2016-03" db="EMBL/GenBank/DDBJ databases">
        <title>Acetic acid bacteria sequencing.</title>
        <authorList>
            <person name="Brandt J."/>
            <person name="Jakob F."/>
            <person name="Vogel R.F."/>
        </authorList>
    </citation>
    <scope>NUCLEOTIDE SEQUENCE [LARGE SCALE GENOMIC DNA]</scope>
    <source>
        <strain evidence="2 3">TMW2.1153</strain>
    </source>
</reference>
<dbReference type="OrthoDB" id="9989007at2"/>
<dbReference type="AlphaFoldDB" id="A0A1U9KCG4"/>
<dbReference type="Proteomes" id="UP000188937">
    <property type="component" value="Chromosome"/>
</dbReference>
<dbReference type="KEGG" id="aace:A0U92_00670"/>
<evidence type="ECO:0000313" key="3">
    <source>
        <dbReference type="Proteomes" id="UP000188937"/>
    </source>
</evidence>
<feature type="region of interest" description="Disordered" evidence="1">
    <location>
        <begin position="239"/>
        <end position="268"/>
    </location>
</feature>
<feature type="region of interest" description="Disordered" evidence="1">
    <location>
        <begin position="40"/>
        <end position="59"/>
    </location>
</feature>
<keyword evidence="3" id="KW-1185">Reference proteome</keyword>
<dbReference type="RefSeq" id="WP_077811550.1">
    <property type="nucleotide sequence ID" value="NZ_CP014692.1"/>
</dbReference>
<sequence>MSSISHTASVKLAKSTSEAPAAYMETDQYGLSSVDDIEQTDASSVSPTLSGLPSSSATARDTDFPFSSTVISGSDDLPVTVSLSISGEDADLVASTSDSVLVSGSGSDQLTIRGMVSDVQAALRAVTISAAREIASAETVAYSASVSSDQTSSVYSGTITILPSVLFSLPTESRTVSDILAAVSHEETAQQQSTAVVSDSTQATVNDGQGDDGVASATAAVSQTDIASAAGSARLLQSGKENAGDSNLNSMQTTNEGSATLSPDQISGVSIPVSASPEKMLVTSDSNGSVVLGAGAGSSAMQNPVGAQALTPSASVDAVALETGVLSQASYGVAWTSSKDAGTTQSGASTDNRTVTTPLATTSETQQDAMPLLTSTDQTAAAVDTGSTGLLNDVDTIGTVNQADESSVSVTSTVSGANNIEVNNGIVALDGGTNTVVAQDQGTVAVWSAAGTTSFNDAGSGDAEFHVTGTGTFDVQDTGTGDATLRVMQLASSDASGTITGGARHLDVTTGSGSVNVVAGLGGLDLSTAGSGALQIDITQGTDHILIAGDQTGNVTVSGAVVNANANFGIMGVTSEKIINGNFVVGLTDGNSVTFLGASGGDNITLYLT</sequence>
<name>A0A1U9KCG4_ACEAC</name>